<dbReference type="GO" id="GO:0003723">
    <property type="term" value="F:RNA binding"/>
    <property type="evidence" value="ECO:0007669"/>
    <property type="project" value="UniProtKB-KW"/>
</dbReference>
<keyword evidence="5" id="KW-1185">Reference proteome</keyword>
<accession>A0A1T4KHG0</accession>
<gene>
    <name evidence="4" type="ORF">BTE48_05610</name>
</gene>
<dbReference type="InterPro" id="IPR000504">
    <property type="entry name" value="RRM_dom"/>
</dbReference>
<evidence type="ECO:0000313" key="5">
    <source>
        <dbReference type="Proteomes" id="UP000191418"/>
    </source>
</evidence>
<dbReference type="PANTHER" id="PTHR48027">
    <property type="entry name" value="HETEROGENEOUS NUCLEAR RIBONUCLEOPROTEIN 87F-RELATED"/>
    <property type="match status" value="1"/>
</dbReference>
<organism evidence="4 5">
    <name type="scientific">Oceanospirillum multiglobuliferum</name>
    <dbReference type="NCBI Taxonomy" id="64969"/>
    <lineage>
        <taxon>Bacteria</taxon>
        <taxon>Pseudomonadati</taxon>
        <taxon>Pseudomonadota</taxon>
        <taxon>Gammaproteobacteria</taxon>
        <taxon>Oceanospirillales</taxon>
        <taxon>Oceanospirillaceae</taxon>
        <taxon>Oceanospirillum</taxon>
    </lineage>
</organism>
<protein>
    <recommendedName>
        <fullName evidence="3">RRM domain-containing protein</fullName>
    </recommendedName>
</protein>
<comment type="caution">
    <text evidence="4">The sequence shown here is derived from an EMBL/GenBank/DDBJ whole genome shotgun (WGS) entry which is preliminary data.</text>
</comment>
<dbReference type="AlphaFoldDB" id="A0A1T4KHG0"/>
<dbReference type="RefSeq" id="WP_078743714.1">
    <property type="nucleotide sequence ID" value="NZ_FUXG01000001.1"/>
</dbReference>
<feature type="domain" description="RRM" evidence="3">
    <location>
        <begin position="4"/>
        <end position="81"/>
    </location>
</feature>
<dbReference type="InterPro" id="IPR012677">
    <property type="entry name" value="Nucleotide-bd_a/b_plait_sf"/>
</dbReference>
<evidence type="ECO:0000256" key="1">
    <source>
        <dbReference type="ARBA" id="ARBA00022884"/>
    </source>
</evidence>
<feature type="region of interest" description="Disordered" evidence="2">
    <location>
        <begin position="76"/>
        <end position="97"/>
    </location>
</feature>
<dbReference type="SMART" id="SM00360">
    <property type="entry name" value="RRM"/>
    <property type="match status" value="1"/>
</dbReference>
<name>A0A1T4KHG0_9GAMM</name>
<dbReference type="EMBL" id="MTSM01000005">
    <property type="protein sequence ID" value="OPX56036.1"/>
    <property type="molecule type" value="Genomic_DNA"/>
</dbReference>
<evidence type="ECO:0000256" key="2">
    <source>
        <dbReference type="SAM" id="MobiDB-lite"/>
    </source>
</evidence>
<dbReference type="PROSITE" id="PS50102">
    <property type="entry name" value="RRM"/>
    <property type="match status" value="1"/>
</dbReference>
<sequence length="97" mass="10606">MQNNKLFIGNLSFTVTEADLESSFASYGELEEVKVVQDRETGRSRGFGFVTFTTDAAASAALAQDGKDLNGRDLRVSIAESKPRPRTGSRSFNNKAR</sequence>
<dbReference type="Pfam" id="PF00076">
    <property type="entry name" value="RRM_1"/>
    <property type="match status" value="1"/>
</dbReference>
<evidence type="ECO:0000259" key="3">
    <source>
        <dbReference type="PROSITE" id="PS50102"/>
    </source>
</evidence>
<reference evidence="4 5" key="1">
    <citation type="submission" date="2017-01" db="EMBL/GenBank/DDBJ databases">
        <title>Genome Sequencing of a Marine Spirillum, Oceanospirillum multiglobuliferum ATCC 33336, from Japan.</title>
        <authorList>
            <person name="Carney J.G."/>
            <person name="Trachtenberg A.M."/>
            <person name="Rheaume B.A."/>
            <person name="Linnane J.D."/>
            <person name="Pitts N.L."/>
            <person name="Mykles D.L."/>
            <person name="Maclea K.S."/>
        </authorList>
    </citation>
    <scope>NUCLEOTIDE SEQUENCE [LARGE SCALE GENOMIC DNA]</scope>
    <source>
        <strain evidence="4 5">ATCC 33336</strain>
    </source>
</reference>
<dbReference type="InterPro" id="IPR052462">
    <property type="entry name" value="SLIRP/GR-RBP-like"/>
</dbReference>
<dbReference type="InterPro" id="IPR035979">
    <property type="entry name" value="RBD_domain_sf"/>
</dbReference>
<dbReference type="SUPFAM" id="SSF54928">
    <property type="entry name" value="RNA-binding domain, RBD"/>
    <property type="match status" value="1"/>
</dbReference>
<feature type="compositionally biased region" description="Polar residues" evidence="2">
    <location>
        <begin position="88"/>
        <end position="97"/>
    </location>
</feature>
<dbReference type="STRING" id="64969.SAMN02745127_00082"/>
<keyword evidence="1" id="KW-0694">RNA-binding</keyword>
<dbReference type="Gene3D" id="3.30.70.330">
    <property type="match status" value="1"/>
</dbReference>
<dbReference type="Proteomes" id="UP000191418">
    <property type="component" value="Unassembled WGS sequence"/>
</dbReference>
<proteinExistence type="predicted"/>
<evidence type="ECO:0000313" key="4">
    <source>
        <dbReference type="EMBL" id="OPX56036.1"/>
    </source>
</evidence>
<dbReference type="OrthoDB" id="9798855at2"/>